<reference evidence="2 3" key="1">
    <citation type="journal article" date="2013" name="BMC Genomics">
        <title>Genomics-driven discovery of the pneumocandin biosynthetic gene cluster in the fungus Glarea lozoyensis.</title>
        <authorList>
            <person name="Chen L."/>
            <person name="Yue Q."/>
            <person name="Zhang X."/>
            <person name="Xiang M."/>
            <person name="Wang C."/>
            <person name="Li S."/>
            <person name="Che Y."/>
            <person name="Ortiz-Lopez F.J."/>
            <person name="Bills G.F."/>
            <person name="Liu X."/>
            <person name="An Z."/>
        </authorList>
    </citation>
    <scope>NUCLEOTIDE SEQUENCE [LARGE SCALE GENOMIC DNA]</scope>
    <source>
        <strain evidence="3">ATCC 20868 / MF5171</strain>
    </source>
</reference>
<evidence type="ECO:0000313" key="2">
    <source>
        <dbReference type="EMBL" id="EPE30497.1"/>
    </source>
</evidence>
<dbReference type="HOGENOM" id="CLU_3068848_0_0_1"/>
<sequence>MSGKGERASKKARRLSTDSEGSEDQGEYNWAGSKSKSAPAAVDKKTKYVSPIP</sequence>
<organism evidence="2 3">
    <name type="scientific">Glarea lozoyensis (strain ATCC 20868 / MF5171)</name>
    <dbReference type="NCBI Taxonomy" id="1116229"/>
    <lineage>
        <taxon>Eukaryota</taxon>
        <taxon>Fungi</taxon>
        <taxon>Dikarya</taxon>
        <taxon>Ascomycota</taxon>
        <taxon>Pezizomycotina</taxon>
        <taxon>Leotiomycetes</taxon>
        <taxon>Helotiales</taxon>
        <taxon>Helotiaceae</taxon>
        <taxon>Glarea</taxon>
    </lineage>
</organism>
<keyword evidence="3" id="KW-1185">Reference proteome</keyword>
<dbReference type="GeneID" id="19462519"/>
<dbReference type="AlphaFoldDB" id="S3CVQ5"/>
<dbReference type="KEGG" id="glz:GLAREA_03464"/>
<proteinExistence type="predicted"/>
<gene>
    <name evidence="2" type="ORF">GLAREA_03464</name>
</gene>
<accession>S3CVQ5</accession>
<dbReference type="Proteomes" id="UP000016922">
    <property type="component" value="Unassembled WGS sequence"/>
</dbReference>
<name>S3CVQ5_GLAL2</name>
<dbReference type="RefSeq" id="XP_008081908.1">
    <property type="nucleotide sequence ID" value="XM_008083717.1"/>
</dbReference>
<protein>
    <submittedName>
        <fullName evidence="2">Uncharacterized protein</fullName>
    </submittedName>
</protein>
<dbReference type="OrthoDB" id="2021186at2759"/>
<dbReference type="EMBL" id="KE145363">
    <property type="protein sequence ID" value="EPE30497.1"/>
    <property type="molecule type" value="Genomic_DNA"/>
</dbReference>
<evidence type="ECO:0000313" key="3">
    <source>
        <dbReference type="Proteomes" id="UP000016922"/>
    </source>
</evidence>
<evidence type="ECO:0000256" key="1">
    <source>
        <dbReference type="SAM" id="MobiDB-lite"/>
    </source>
</evidence>
<feature type="region of interest" description="Disordered" evidence="1">
    <location>
        <begin position="1"/>
        <end position="53"/>
    </location>
</feature>